<organism evidence="2 3">
    <name type="scientific">Methylobacterium soli</name>
    <dbReference type="NCBI Taxonomy" id="553447"/>
    <lineage>
        <taxon>Bacteria</taxon>
        <taxon>Pseudomonadati</taxon>
        <taxon>Pseudomonadota</taxon>
        <taxon>Alphaproteobacteria</taxon>
        <taxon>Hyphomicrobiales</taxon>
        <taxon>Methylobacteriaceae</taxon>
        <taxon>Methylobacterium</taxon>
    </lineage>
</organism>
<reference evidence="2 3" key="1">
    <citation type="submission" date="2019-09" db="EMBL/GenBank/DDBJ databases">
        <title>YIM 48816 draft genome.</title>
        <authorList>
            <person name="Jiang L."/>
        </authorList>
    </citation>
    <scope>NUCLEOTIDE SEQUENCE [LARGE SCALE GENOMIC DNA]</scope>
    <source>
        <strain evidence="2 3">YIM 48816</strain>
    </source>
</reference>
<evidence type="ECO:0000313" key="3">
    <source>
        <dbReference type="Proteomes" id="UP000474159"/>
    </source>
</evidence>
<keyword evidence="3" id="KW-1185">Reference proteome</keyword>
<feature type="compositionally biased region" description="Basic and acidic residues" evidence="1">
    <location>
        <begin position="219"/>
        <end position="229"/>
    </location>
</feature>
<dbReference type="AlphaFoldDB" id="A0A6L3SYX4"/>
<gene>
    <name evidence="2" type="ORF">F6X53_10490</name>
</gene>
<feature type="region of interest" description="Disordered" evidence="1">
    <location>
        <begin position="219"/>
        <end position="244"/>
    </location>
</feature>
<sequence length="244" mass="26424">MIDLLALPILGAAGYALHRRSLVAAAERAGMLRPCAGLLAEPVQGRDRTGYGRLAGRFQGVPVEIRIIPEALVFRRLPQLWLSVSVHRATGFAGTLDILRRVAGAEFYAPAADLPARYPVPPGWPGETLVRGSRRAGELLLRAGAPIATILAEPRVKEVLLTPRGVRIVSQLCEGERGAYLLLRETRFPITQVDPERLQPLLAQAADLARLVREGTAHDSTVHDFETHDSTANTSDEARARAAA</sequence>
<dbReference type="EMBL" id="VZZK01000009">
    <property type="protein sequence ID" value="KAB1079244.1"/>
    <property type="molecule type" value="Genomic_DNA"/>
</dbReference>
<protein>
    <recommendedName>
        <fullName evidence="4">DUF3137 domain-containing protein</fullName>
    </recommendedName>
</protein>
<evidence type="ECO:0000313" key="2">
    <source>
        <dbReference type="EMBL" id="KAB1079244.1"/>
    </source>
</evidence>
<proteinExistence type="predicted"/>
<dbReference type="Proteomes" id="UP000474159">
    <property type="component" value="Unassembled WGS sequence"/>
</dbReference>
<dbReference type="OrthoDB" id="7990319at2"/>
<dbReference type="RefSeq" id="WP_150999979.1">
    <property type="nucleotide sequence ID" value="NZ_BPQY01000110.1"/>
</dbReference>
<evidence type="ECO:0000256" key="1">
    <source>
        <dbReference type="SAM" id="MobiDB-lite"/>
    </source>
</evidence>
<accession>A0A6L3SYX4</accession>
<name>A0A6L3SYX4_9HYPH</name>
<evidence type="ECO:0008006" key="4">
    <source>
        <dbReference type="Google" id="ProtNLM"/>
    </source>
</evidence>
<comment type="caution">
    <text evidence="2">The sequence shown here is derived from an EMBL/GenBank/DDBJ whole genome shotgun (WGS) entry which is preliminary data.</text>
</comment>